<evidence type="ECO:0000259" key="7">
    <source>
        <dbReference type="Pfam" id="PF01694"/>
    </source>
</evidence>
<dbReference type="GO" id="GO:0004252">
    <property type="term" value="F:serine-type endopeptidase activity"/>
    <property type="evidence" value="ECO:0007669"/>
    <property type="project" value="InterPro"/>
</dbReference>
<dbReference type="EMBL" id="JAACXV010000071">
    <property type="protein sequence ID" value="KAF7284692.1"/>
    <property type="molecule type" value="Genomic_DNA"/>
</dbReference>
<evidence type="ECO:0000256" key="4">
    <source>
        <dbReference type="ARBA" id="ARBA00022989"/>
    </source>
</evidence>
<sequence length="351" mass="40025">MSKNQNKHGEQYLRALFRKCETDEGGTVYIETLLNELQRDEEVPPRMVKKLAIYFNSHSSTGENKISFRQFIRIMDTNVIRNHLNRFVKLIVPPRKRTFYGPVGRRARSSLSVETDGAYDDEYCFWPPQMGMILITITQVIFFIIDETTDSDDLKIGTGKMAEWFIYDPLKKKEVWRFLTYMFVHVGYAHIIMNAVVQLIVGFPLESVHKWWRVLIIYFLGVIAGSLLTSVLDPNVHLAGASGGVYAIITAHIAAVIMNFKDMSYGFIHLGIMLTVITVDVGSVIYNRYTKQLDQTVGYAAHFAGALAGLLVGIWVVRNVDPTTKEKYLWWSALVIYVILMAVLIVLTILL</sequence>
<protein>
    <recommendedName>
        <fullName evidence="7">Peptidase S54 rhomboid domain-containing protein</fullName>
    </recommendedName>
</protein>
<keyword evidence="4 6" id="KW-1133">Transmembrane helix</keyword>
<keyword evidence="9" id="KW-1185">Reference proteome</keyword>
<keyword evidence="3 6" id="KW-0812">Transmembrane</keyword>
<feature type="transmembrane region" description="Helical" evidence="6">
    <location>
        <begin position="266"/>
        <end position="286"/>
    </location>
</feature>
<keyword evidence="5 6" id="KW-0472">Membrane</keyword>
<evidence type="ECO:0000313" key="8">
    <source>
        <dbReference type="EMBL" id="KAF7284692.1"/>
    </source>
</evidence>
<evidence type="ECO:0000256" key="2">
    <source>
        <dbReference type="ARBA" id="ARBA00009045"/>
    </source>
</evidence>
<dbReference type="Gene3D" id="1.20.1540.10">
    <property type="entry name" value="Rhomboid-like"/>
    <property type="match status" value="1"/>
</dbReference>
<dbReference type="SUPFAM" id="SSF144091">
    <property type="entry name" value="Rhomboid-like"/>
    <property type="match status" value="1"/>
</dbReference>
<feature type="transmembrane region" description="Helical" evidence="6">
    <location>
        <begin position="298"/>
        <end position="317"/>
    </location>
</feature>
<evidence type="ECO:0000256" key="3">
    <source>
        <dbReference type="ARBA" id="ARBA00022692"/>
    </source>
</evidence>
<name>A0A834ITD9_RHYFE</name>
<feature type="transmembrane region" description="Helical" evidence="6">
    <location>
        <begin position="178"/>
        <end position="205"/>
    </location>
</feature>
<comment type="similarity">
    <text evidence="2">Belongs to the peptidase S54 family.</text>
</comment>
<dbReference type="InterPro" id="IPR035952">
    <property type="entry name" value="Rhomboid-like_sf"/>
</dbReference>
<evidence type="ECO:0000256" key="6">
    <source>
        <dbReference type="SAM" id="Phobius"/>
    </source>
</evidence>
<gene>
    <name evidence="8" type="ORF">GWI33_021705</name>
</gene>
<dbReference type="AlphaFoldDB" id="A0A834ITD9"/>
<organism evidence="8 9">
    <name type="scientific">Rhynchophorus ferrugineus</name>
    <name type="common">Red palm weevil</name>
    <name type="synonym">Curculio ferrugineus</name>
    <dbReference type="NCBI Taxonomy" id="354439"/>
    <lineage>
        <taxon>Eukaryota</taxon>
        <taxon>Metazoa</taxon>
        <taxon>Ecdysozoa</taxon>
        <taxon>Arthropoda</taxon>
        <taxon>Hexapoda</taxon>
        <taxon>Insecta</taxon>
        <taxon>Pterygota</taxon>
        <taxon>Neoptera</taxon>
        <taxon>Endopterygota</taxon>
        <taxon>Coleoptera</taxon>
        <taxon>Polyphaga</taxon>
        <taxon>Cucujiformia</taxon>
        <taxon>Curculionidae</taxon>
        <taxon>Dryophthorinae</taxon>
        <taxon>Rhynchophorus</taxon>
    </lineage>
</organism>
<feature type="transmembrane region" description="Helical" evidence="6">
    <location>
        <begin position="211"/>
        <end position="231"/>
    </location>
</feature>
<accession>A0A834ITD9</accession>
<comment type="subcellular location">
    <subcellularLocation>
        <location evidence="1">Membrane</location>
        <topology evidence="1">Multi-pass membrane protein</topology>
    </subcellularLocation>
</comment>
<dbReference type="OrthoDB" id="418595at2759"/>
<dbReference type="Proteomes" id="UP000625711">
    <property type="component" value="Unassembled WGS sequence"/>
</dbReference>
<feature type="domain" description="Peptidase S54 rhomboid" evidence="7">
    <location>
        <begin position="173"/>
        <end position="318"/>
    </location>
</feature>
<comment type="caution">
    <text evidence="8">The sequence shown here is derived from an EMBL/GenBank/DDBJ whole genome shotgun (WGS) entry which is preliminary data.</text>
</comment>
<dbReference type="Pfam" id="PF01694">
    <property type="entry name" value="Rhomboid"/>
    <property type="match status" value="1"/>
</dbReference>
<evidence type="ECO:0000256" key="5">
    <source>
        <dbReference type="ARBA" id="ARBA00023136"/>
    </source>
</evidence>
<proteinExistence type="inferred from homology"/>
<dbReference type="PANTHER" id="PTHR45840">
    <property type="entry name" value="RHOMBOID-RELATED PROTEIN"/>
    <property type="match status" value="1"/>
</dbReference>
<reference evidence="8" key="1">
    <citation type="submission" date="2020-08" db="EMBL/GenBank/DDBJ databases">
        <title>Genome sequencing and assembly of the red palm weevil Rhynchophorus ferrugineus.</title>
        <authorList>
            <person name="Dias G.B."/>
            <person name="Bergman C.M."/>
            <person name="Manee M."/>
        </authorList>
    </citation>
    <scope>NUCLEOTIDE SEQUENCE</scope>
    <source>
        <strain evidence="8">AA-2017</strain>
        <tissue evidence="8">Whole larva</tissue>
    </source>
</reference>
<dbReference type="InterPro" id="IPR051739">
    <property type="entry name" value="Rhomboid_IM_Serine_Proteases"/>
</dbReference>
<dbReference type="GO" id="GO:0016020">
    <property type="term" value="C:membrane"/>
    <property type="evidence" value="ECO:0007669"/>
    <property type="project" value="UniProtKB-SubCell"/>
</dbReference>
<feature type="transmembrane region" description="Helical" evidence="6">
    <location>
        <begin position="238"/>
        <end position="260"/>
    </location>
</feature>
<evidence type="ECO:0000313" key="9">
    <source>
        <dbReference type="Proteomes" id="UP000625711"/>
    </source>
</evidence>
<evidence type="ECO:0000256" key="1">
    <source>
        <dbReference type="ARBA" id="ARBA00004141"/>
    </source>
</evidence>
<feature type="transmembrane region" description="Helical" evidence="6">
    <location>
        <begin position="329"/>
        <end position="350"/>
    </location>
</feature>
<dbReference type="InterPro" id="IPR022764">
    <property type="entry name" value="Peptidase_S54_rhomboid_dom"/>
</dbReference>
<dbReference type="PANTHER" id="PTHR45840:SF8">
    <property type="entry name" value="RHOMBOID PROTEASE"/>
    <property type="match status" value="1"/>
</dbReference>